<comment type="caution">
    <text evidence="2">The sequence shown here is derived from an EMBL/GenBank/DDBJ whole genome shotgun (WGS) entry which is preliminary data.</text>
</comment>
<dbReference type="Proteomes" id="UP000653076">
    <property type="component" value="Unassembled WGS sequence"/>
</dbReference>
<dbReference type="EMBL" id="BOPC01000024">
    <property type="protein sequence ID" value="GIJ26770.1"/>
    <property type="molecule type" value="Genomic_DNA"/>
</dbReference>
<gene>
    <name evidence="2" type="ORF">Vqi01_19320</name>
</gene>
<accession>A0ABQ4J9D8</accession>
<evidence type="ECO:0000313" key="3">
    <source>
        <dbReference type="Proteomes" id="UP000653076"/>
    </source>
</evidence>
<evidence type="ECO:0000313" key="2">
    <source>
        <dbReference type="EMBL" id="GIJ26770.1"/>
    </source>
</evidence>
<keyword evidence="1" id="KW-0472">Membrane</keyword>
<proteinExistence type="predicted"/>
<keyword evidence="1" id="KW-0812">Transmembrane</keyword>
<feature type="transmembrane region" description="Helical" evidence="1">
    <location>
        <begin position="94"/>
        <end position="114"/>
    </location>
</feature>
<evidence type="ECO:0000256" key="1">
    <source>
        <dbReference type="SAM" id="Phobius"/>
    </source>
</evidence>
<protein>
    <submittedName>
        <fullName evidence="2">Uncharacterized protein</fullName>
    </submittedName>
</protein>
<feature type="transmembrane region" description="Helical" evidence="1">
    <location>
        <begin position="62"/>
        <end position="82"/>
    </location>
</feature>
<feature type="transmembrane region" description="Helical" evidence="1">
    <location>
        <begin position="134"/>
        <end position="155"/>
    </location>
</feature>
<reference evidence="2 3" key="1">
    <citation type="submission" date="2021-01" db="EMBL/GenBank/DDBJ databases">
        <title>Whole genome shotgun sequence of Verrucosispora qiuiae NBRC 106684.</title>
        <authorList>
            <person name="Komaki H."/>
            <person name="Tamura T."/>
        </authorList>
    </citation>
    <scope>NUCLEOTIDE SEQUENCE [LARGE SCALE GENOMIC DNA]</scope>
    <source>
        <strain evidence="2 3">NBRC 106684</strain>
    </source>
</reference>
<feature type="transmembrane region" description="Helical" evidence="1">
    <location>
        <begin position="167"/>
        <end position="194"/>
    </location>
</feature>
<organism evidence="2 3">
    <name type="scientific">Micromonospora qiuiae</name>
    <dbReference type="NCBI Taxonomy" id="502268"/>
    <lineage>
        <taxon>Bacteria</taxon>
        <taxon>Bacillati</taxon>
        <taxon>Actinomycetota</taxon>
        <taxon>Actinomycetes</taxon>
        <taxon>Micromonosporales</taxon>
        <taxon>Micromonosporaceae</taxon>
        <taxon>Micromonospora</taxon>
    </lineage>
</organism>
<keyword evidence="1" id="KW-1133">Transmembrane helix</keyword>
<feature type="transmembrane region" description="Helical" evidence="1">
    <location>
        <begin position="21"/>
        <end position="42"/>
    </location>
</feature>
<name>A0ABQ4J9D8_9ACTN</name>
<sequence length="198" mass="20233">MVSAAPASDRSRTPARPGTGNTVIGHLMAACCIAFAIVNVVFEMTGHFADGPYAEYVSAIAVMNWLVVGLKAMGAAVALMSVAKHPRFLPAAGLGVLLWGAFAMLGVYALGSVVQAVGMAAGLTGTADQIDLAGVGYVLFFLVLTAGYGVLAICYSRRFGLRRGIAVLGVLGAPVMLGVLLLAVPMLLAALGLMPPQN</sequence>
<keyword evidence="3" id="KW-1185">Reference proteome</keyword>